<dbReference type="Proteomes" id="UP001310594">
    <property type="component" value="Unassembled WGS sequence"/>
</dbReference>
<protein>
    <submittedName>
        <fullName evidence="2">Uncharacterized protein</fullName>
    </submittedName>
</protein>
<keyword evidence="1" id="KW-0472">Membrane</keyword>
<evidence type="ECO:0000256" key="1">
    <source>
        <dbReference type="SAM" id="Phobius"/>
    </source>
</evidence>
<feature type="transmembrane region" description="Helical" evidence="1">
    <location>
        <begin position="539"/>
        <end position="563"/>
    </location>
</feature>
<reference evidence="2" key="1">
    <citation type="submission" date="2023-08" db="EMBL/GenBank/DDBJ databases">
        <title>Black Yeasts Isolated from many extreme environments.</title>
        <authorList>
            <person name="Coleine C."/>
            <person name="Stajich J.E."/>
            <person name="Selbmann L."/>
        </authorList>
    </citation>
    <scope>NUCLEOTIDE SEQUENCE</scope>
    <source>
        <strain evidence="2">CCFEE 5810</strain>
    </source>
</reference>
<evidence type="ECO:0000313" key="3">
    <source>
        <dbReference type="Proteomes" id="UP001310594"/>
    </source>
</evidence>
<proteinExistence type="predicted"/>
<organism evidence="2 3">
    <name type="scientific">Elasticomyces elasticus</name>
    <dbReference type="NCBI Taxonomy" id="574655"/>
    <lineage>
        <taxon>Eukaryota</taxon>
        <taxon>Fungi</taxon>
        <taxon>Dikarya</taxon>
        <taxon>Ascomycota</taxon>
        <taxon>Pezizomycotina</taxon>
        <taxon>Dothideomycetes</taxon>
        <taxon>Dothideomycetidae</taxon>
        <taxon>Mycosphaerellales</taxon>
        <taxon>Teratosphaeriaceae</taxon>
        <taxon>Elasticomyces</taxon>
    </lineage>
</organism>
<feature type="transmembrane region" description="Helical" evidence="1">
    <location>
        <begin position="86"/>
        <end position="108"/>
    </location>
</feature>
<dbReference type="EMBL" id="JAVRQU010000006">
    <property type="protein sequence ID" value="KAK5701649.1"/>
    <property type="molecule type" value="Genomic_DNA"/>
</dbReference>
<feature type="transmembrane region" description="Helical" evidence="1">
    <location>
        <begin position="26"/>
        <end position="46"/>
    </location>
</feature>
<dbReference type="InterPro" id="IPR021840">
    <property type="entry name" value="DUF3433"/>
</dbReference>
<keyword evidence="1" id="KW-0812">Transmembrane</keyword>
<gene>
    <name evidence="2" type="ORF">LTR97_004467</name>
</gene>
<keyword evidence="1" id="KW-1133">Transmembrane helix</keyword>
<evidence type="ECO:0000313" key="2">
    <source>
        <dbReference type="EMBL" id="KAK5701649.1"/>
    </source>
</evidence>
<accession>A0AAN7WD34</accession>
<comment type="caution">
    <text evidence="2">The sequence shown here is derived from an EMBL/GenBank/DDBJ whole genome shotgun (WGS) entry which is preliminary data.</text>
</comment>
<dbReference type="AlphaFoldDB" id="A0AAN7WD34"/>
<dbReference type="Pfam" id="PF11915">
    <property type="entry name" value="DUF3433"/>
    <property type="match status" value="1"/>
</dbReference>
<sequence length="650" mass="70692">MAATLREGRSGIKVSTDGNAWFAQDAWAFLPTIILLLLGYTLAGLSDSIHLLEPYRSAINQQGGTGQRTLLFNPINHSVFSLPYRVLAGAGSLVVLWTSVIILIFPGVKIAAAGLYTASSGDHFSPAQAVVDSSLPDQFEATYALSTAAVAGLTNRASQWTEWSQIEAFNLPPRLNTIDNLVFATLDTNLIGVEAVEAVVPAIEVEVSCETHDTSEFEAYVTAEQKSPYGYTVYWMFRPKTFSNVNSTGVSMVDYYEMTTLQNNISRPRFIGASFLPTLEDSSVIPGSPYTILLADYSSVQASVRNMTSVPELDSYTGDQNIQNMSVLAKPGMFNTTLPTVRAVVCTRNFDRVSVSASFAQSIQAGLNGSTKLLPWSVSSYSHESSHTAEHTDGYTFPPKAYNRTTPGWMYPYYPAYDDTASGSSNVRTIANGATTGGNAVETIGDTVWPSKATSRNIWQQIAAYQLSQVRESIMSDSLLDVDNLAQAAEAVLTTYSVQMLSELRTYTSQLSASHTKRASNTVSVTARRRVPAITQSRAITYAIAAMLATVIICSVLAASVYFPRPGRKGRNLHLRVPPGSIAAALELLAGSKLVAELRLKGARRTTDTRIWEGRFRLGWWQDGVPESQSDHIVGENGTTNRRWGIDIIA</sequence>
<name>A0AAN7WD34_9PEZI</name>